<organism evidence="2 3">
    <name type="scientific">Paraconiothyrium brasiliense</name>
    <dbReference type="NCBI Taxonomy" id="300254"/>
    <lineage>
        <taxon>Eukaryota</taxon>
        <taxon>Fungi</taxon>
        <taxon>Dikarya</taxon>
        <taxon>Ascomycota</taxon>
        <taxon>Pezizomycotina</taxon>
        <taxon>Dothideomycetes</taxon>
        <taxon>Pleosporomycetidae</taxon>
        <taxon>Pleosporales</taxon>
        <taxon>Massarineae</taxon>
        <taxon>Didymosphaeriaceae</taxon>
        <taxon>Paraconiothyrium</taxon>
    </lineage>
</organism>
<dbReference type="PROSITE" id="PS50181">
    <property type="entry name" value="FBOX"/>
    <property type="match status" value="1"/>
</dbReference>
<gene>
    <name evidence="2" type="ORF">SLS60_009180</name>
</gene>
<dbReference type="CDD" id="cd09917">
    <property type="entry name" value="F-box_SF"/>
    <property type="match status" value="1"/>
</dbReference>
<evidence type="ECO:0000313" key="2">
    <source>
        <dbReference type="EMBL" id="KAL1596533.1"/>
    </source>
</evidence>
<evidence type="ECO:0000259" key="1">
    <source>
        <dbReference type="PROSITE" id="PS50181"/>
    </source>
</evidence>
<reference evidence="2 3" key="1">
    <citation type="submission" date="2024-02" db="EMBL/GenBank/DDBJ databases">
        <title>De novo assembly and annotation of 12 fungi associated with fruit tree decline syndrome in Ontario, Canada.</title>
        <authorList>
            <person name="Sulman M."/>
            <person name="Ellouze W."/>
            <person name="Ilyukhin E."/>
        </authorList>
    </citation>
    <scope>NUCLEOTIDE SEQUENCE [LARGE SCALE GENOMIC DNA]</scope>
    <source>
        <strain evidence="2 3">M42-189</strain>
    </source>
</reference>
<protein>
    <recommendedName>
        <fullName evidence="1">F-box domain-containing protein</fullName>
    </recommendedName>
</protein>
<sequence length="408" mass="47711">MNSEVKRHRFLDNVPGFKRRYGSHTRGRQSLRLDDLPDDILILVLAQCQIDDIFALRLTCSVFRDVFSTYSAHIVPSVARCSFPRSGLLLHPRTAPAGYTFTWLKDRIPVQLAAILVDRYRFIHEEELVGYRMGIPAEDALGSEFRIRVATGWRILRRLSNIAKEVYRLDAKEVLSISQKKASWIMAQTSRYEAEIVRLREELILRRRLKYARSISVRDTQDYIIMFTLLSGMWRVRKPDDPSTNHDPTWPFDFGHGIDAARTIRKGESWVTWFILYVGPQLFWQQWWLLPAEAPRTMNHVRECAIETFFAPCGSKDNAPNRGDEFVDPHEDLHNIQRQCAEKVQRVFDEKSGRRAQYLHMIYFRKYVQQRGPPDRASPIEETLDSVPCFIDFSVHERAKSATLRRLI</sequence>
<name>A0ABR3QWY0_9PLEO</name>
<dbReference type="Proteomes" id="UP001521785">
    <property type="component" value="Unassembled WGS sequence"/>
</dbReference>
<keyword evidence="3" id="KW-1185">Reference proteome</keyword>
<dbReference type="SUPFAM" id="SSF81383">
    <property type="entry name" value="F-box domain"/>
    <property type="match status" value="1"/>
</dbReference>
<comment type="caution">
    <text evidence="2">The sequence shown here is derived from an EMBL/GenBank/DDBJ whole genome shotgun (WGS) entry which is preliminary data.</text>
</comment>
<accession>A0ABR3QWY0</accession>
<proteinExistence type="predicted"/>
<evidence type="ECO:0000313" key="3">
    <source>
        <dbReference type="Proteomes" id="UP001521785"/>
    </source>
</evidence>
<feature type="domain" description="F-box" evidence="1">
    <location>
        <begin position="30"/>
        <end position="78"/>
    </location>
</feature>
<dbReference type="InterPro" id="IPR036047">
    <property type="entry name" value="F-box-like_dom_sf"/>
</dbReference>
<dbReference type="InterPro" id="IPR001810">
    <property type="entry name" value="F-box_dom"/>
</dbReference>
<dbReference type="EMBL" id="JAKJXO020000014">
    <property type="protein sequence ID" value="KAL1596533.1"/>
    <property type="molecule type" value="Genomic_DNA"/>
</dbReference>
<dbReference type="Pfam" id="PF00646">
    <property type="entry name" value="F-box"/>
    <property type="match status" value="1"/>
</dbReference>